<feature type="transmembrane region" description="Helical" evidence="1">
    <location>
        <begin position="7"/>
        <end position="29"/>
    </location>
</feature>
<protein>
    <submittedName>
        <fullName evidence="2">Uncharacterized protein</fullName>
    </submittedName>
</protein>
<evidence type="ECO:0000256" key="1">
    <source>
        <dbReference type="SAM" id="Phobius"/>
    </source>
</evidence>
<keyword evidence="1" id="KW-1133">Transmembrane helix</keyword>
<gene>
    <name evidence="2" type="ORF">S01H1_42284</name>
</gene>
<organism evidence="2">
    <name type="scientific">marine sediment metagenome</name>
    <dbReference type="NCBI Taxonomy" id="412755"/>
    <lineage>
        <taxon>unclassified sequences</taxon>
        <taxon>metagenomes</taxon>
        <taxon>ecological metagenomes</taxon>
    </lineage>
</organism>
<name>X0UIU8_9ZZZZ</name>
<dbReference type="EMBL" id="BARS01026875">
    <property type="protein sequence ID" value="GAG05510.1"/>
    <property type="molecule type" value="Genomic_DNA"/>
</dbReference>
<proteinExistence type="predicted"/>
<reference evidence="2" key="1">
    <citation type="journal article" date="2014" name="Front. Microbiol.">
        <title>High frequency of phylogenetically diverse reductive dehalogenase-homologous genes in deep subseafloor sedimentary metagenomes.</title>
        <authorList>
            <person name="Kawai M."/>
            <person name="Futagami T."/>
            <person name="Toyoda A."/>
            <person name="Takaki Y."/>
            <person name="Nishi S."/>
            <person name="Hori S."/>
            <person name="Arai W."/>
            <person name="Tsubouchi T."/>
            <person name="Morono Y."/>
            <person name="Uchiyama I."/>
            <person name="Ito T."/>
            <person name="Fujiyama A."/>
            <person name="Inagaki F."/>
            <person name="Takami H."/>
        </authorList>
    </citation>
    <scope>NUCLEOTIDE SEQUENCE</scope>
    <source>
        <strain evidence="2">Expedition CK06-06</strain>
    </source>
</reference>
<sequence>MGDDMKNIIGSSCLVIFVLIVGFMMGWMWHPNPGWDIGDDERACYIYWDDGTVSYKSRTTHIELLAPGENVQVQFDDCYFIQPTEKG</sequence>
<comment type="caution">
    <text evidence="2">The sequence shown here is derived from an EMBL/GenBank/DDBJ whole genome shotgun (WGS) entry which is preliminary data.</text>
</comment>
<keyword evidence="1" id="KW-0472">Membrane</keyword>
<accession>X0UIU8</accession>
<dbReference type="AlphaFoldDB" id="X0UIU8"/>
<keyword evidence="1" id="KW-0812">Transmembrane</keyword>
<evidence type="ECO:0000313" key="2">
    <source>
        <dbReference type="EMBL" id="GAG05510.1"/>
    </source>
</evidence>